<dbReference type="Gene3D" id="1.10.443.10">
    <property type="entry name" value="Intergrase catalytic core"/>
    <property type="match status" value="1"/>
</dbReference>
<reference evidence="6" key="1">
    <citation type="submission" date="2018-08" db="EMBL/GenBank/DDBJ databases">
        <title>SGI0, a relative of Salmonella genomic islands SGI1 and SGI2, lacking a class 1 integron, found in Proteus mirabilis.</title>
        <authorList>
            <person name="de Curraize C."/>
            <person name="Siebor E."/>
            <person name="Neuwirth C."/>
            <person name="Hall R.M."/>
        </authorList>
    </citation>
    <scope>NUCLEOTIDE SEQUENCE</scope>
    <source>
        <strain evidence="6">Pm1LENAR</strain>
    </source>
</reference>
<feature type="domain" description="Tyr recombinase" evidence="5">
    <location>
        <begin position="203"/>
        <end position="376"/>
    </location>
</feature>
<keyword evidence="3" id="KW-0238">DNA-binding</keyword>
<gene>
    <name evidence="6" type="primary">int SGI</name>
</gene>
<dbReference type="InterPro" id="IPR002104">
    <property type="entry name" value="Integrase_catalytic"/>
</dbReference>
<dbReference type="GO" id="GO:0015074">
    <property type="term" value="P:DNA integration"/>
    <property type="evidence" value="ECO:0007669"/>
    <property type="project" value="UniProtKB-KW"/>
</dbReference>
<evidence type="ECO:0000256" key="2">
    <source>
        <dbReference type="ARBA" id="ARBA00022908"/>
    </source>
</evidence>
<dbReference type="InterPro" id="IPR011010">
    <property type="entry name" value="DNA_brk_join_enz"/>
</dbReference>
<dbReference type="Pfam" id="PF00589">
    <property type="entry name" value="Phage_integrase"/>
    <property type="match status" value="1"/>
</dbReference>
<dbReference type="GO" id="GO:0006310">
    <property type="term" value="P:DNA recombination"/>
    <property type="evidence" value="ECO:0007669"/>
    <property type="project" value="UniProtKB-KW"/>
</dbReference>
<comment type="similarity">
    <text evidence="1">Belongs to the 'phage' integrase family.</text>
</comment>
<keyword evidence="4" id="KW-0233">DNA recombination</keyword>
<dbReference type="PANTHER" id="PTHR30349">
    <property type="entry name" value="PHAGE INTEGRASE-RELATED"/>
    <property type="match status" value="1"/>
</dbReference>
<evidence type="ECO:0000256" key="1">
    <source>
        <dbReference type="ARBA" id="ARBA00008857"/>
    </source>
</evidence>
<dbReference type="InterPro" id="IPR010998">
    <property type="entry name" value="Integrase_recombinase_N"/>
</dbReference>
<dbReference type="Gene3D" id="1.10.150.130">
    <property type="match status" value="1"/>
</dbReference>
<organism evidence="6">
    <name type="scientific">Proteus mirabilis</name>
    <dbReference type="NCBI Taxonomy" id="584"/>
    <lineage>
        <taxon>Bacteria</taxon>
        <taxon>Pseudomonadati</taxon>
        <taxon>Pseudomonadota</taxon>
        <taxon>Gammaproteobacteria</taxon>
        <taxon>Enterobacterales</taxon>
        <taxon>Morganellaceae</taxon>
        <taxon>Proteus</taxon>
    </lineage>
</organism>
<dbReference type="InterPro" id="IPR050090">
    <property type="entry name" value="Tyrosine_recombinase_XerCD"/>
</dbReference>
<dbReference type="EMBL" id="MH734355">
    <property type="protein sequence ID" value="QCC70237.1"/>
    <property type="molecule type" value="Genomic_DNA"/>
</dbReference>
<accession>A0A552UQM9</accession>
<dbReference type="RefSeq" id="WP_143475150.1">
    <property type="nucleotide sequence ID" value="NZ_JAGXNE010000006.1"/>
</dbReference>
<keyword evidence="2" id="KW-0229">DNA integration</keyword>
<dbReference type="SUPFAM" id="SSF56349">
    <property type="entry name" value="DNA breaking-rejoining enzymes"/>
    <property type="match status" value="1"/>
</dbReference>
<evidence type="ECO:0000256" key="4">
    <source>
        <dbReference type="ARBA" id="ARBA00023172"/>
    </source>
</evidence>
<evidence type="ECO:0000259" key="5">
    <source>
        <dbReference type="PROSITE" id="PS51898"/>
    </source>
</evidence>
<dbReference type="InterPro" id="IPR025269">
    <property type="entry name" value="SAM-like_dom"/>
</dbReference>
<sequence length="405" mass="46709">MKVSVNKRNPNSKGLQQLRLVYYYGVVEGEDGKKRAKRDYEPLELYLYENPKTQAERQHNKEMLRQAEAARSARLVESHSNKFQLEDRVKLASSFYDYYDKLTASKESGSSSNYSIWISAGKHLRSYHGRAELTFEEIDKKFLEGFRKYLLEEPLTKSQSKLAKNTASSYFNKVRAALNEAFREGIIRDNPVQRVKSVKAENTQRTYLTLDEVRAMTKAECRYDVLKRAFLFSCTTGLRWSDIQKLTWKEIEEFQDGHYRIIFKQAKLLNAGNSLVYLDLPDSAVKLMGERQDKAERVFKGLKYSSYTNVALLHWAMLAGVQKHVTFHVGRHTFAVAQLNRGVDIYSLSRLLGHSELRTTEIYADILESRRVTAMRGFPDIFEDKVQESGTCCPHCGKSVLSKTL</sequence>
<proteinExistence type="inferred from homology"/>
<dbReference type="CDD" id="cd01185">
    <property type="entry name" value="INTN1_C_like"/>
    <property type="match status" value="1"/>
</dbReference>
<dbReference type="GO" id="GO:0003677">
    <property type="term" value="F:DNA binding"/>
    <property type="evidence" value="ECO:0007669"/>
    <property type="project" value="UniProtKB-KW"/>
</dbReference>
<evidence type="ECO:0000256" key="3">
    <source>
        <dbReference type="ARBA" id="ARBA00023125"/>
    </source>
</evidence>
<dbReference type="AlphaFoldDB" id="A0A552UQM9"/>
<dbReference type="PANTHER" id="PTHR30349:SF64">
    <property type="entry name" value="PROPHAGE INTEGRASE INTD-RELATED"/>
    <property type="match status" value="1"/>
</dbReference>
<protein>
    <submittedName>
        <fullName evidence="6">Integrase</fullName>
    </submittedName>
</protein>
<dbReference type="Pfam" id="PF13102">
    <property type="entry name" value="Phage_int_SAM_5"/>
    <property type="match status" value="1"/>
</dbReference>
<name>A0A552UQM9_PROMI</name>
<dbReference type="PROSITE" id="PS51898">
    <property type="entry name" value="TYR_RECOMBINASE"/>
    <property type="match status" value="1"/>
</dbReference>
<evidence type="ECO:0000313" key="6">
    <source>
        <dbReference type="EMBL" id="QCC70237.1"/>
    </source>
</evidence>
<dbReference type="InterPro" id="IPR013762">
    <property type="entry name" value="Integrase-like_cat_sf"/>
</dbReference>